<evidence type="ECO:0000313" key="2">
    <source>
        <dbReference type="EMBL" id="CEK90092.1"/>
    </source>
</evidence>
<name>A0A0B7BB20_9EUPU</name>
<protein>
    <submittedName>
        <fullName evidence="2">Uncharacterized protein</fullName>
    </submittedName>
</protein>
<proteinExistence type="predicted"/>
<feature type="region of interest" description="Disordered" evidence="1">
    <location>
        <begin position="1"/>
        <end position="21"/>
    </location>
</feature>
<sequence>MADGDDQVPASPPLPKRGTYNIDFDALDETTNPFEPKLKLDSSSTIRSGLTASTVSGADDGIDPFKPRATLASSPPGSPKV</sequence>
<dbReference type="EMBL" id="HACG01043227">
    <property type="protein sequence ID" value="CEK90092.1"/>
    <property type="molecule type" value="Transcribed_RNA"/>
</dbReference>
<organism evidence="2">
    <name type="scientific">Arion vulgaris</name>
    <dbReference type="NCBI Taxonomy" id="1028688"/>
    <lineage>
        <taxon>Eukaryota</taxon>
        <taxon>Metazoa</taxon>
        <taxon>Spiralia</taxon>
        <taxon>Lophotrochozoa</taxon>
        <taxon>Mollusca</taxon>
        <taxon>Gastropoda</taxon>
        <taxon>Heterobranchia</taxon>
        <taxon>Euthyneura</taxon>
        <taxon>Panpulmonata</taxon>
        <taxon>Eupulmonata</taxon>
        <taxon>Stylommatophora</taxon>
        <taxon>Helicina</taxon>
        <taxon>Arionoidea</taxon>
        <taxon>Arionidae</taxon>
        <taxon>Arion</taxon>
    </lineage>
</organism>
<reference evidence="2" key="1">
    <citation type="submission" date="2014-12" db="EMBL/GenBank/DDBJ databases">
        <title>Insight into the proteome of Arion vulgaris.</title>
        <authorList>
            <person name="Aradska J."/>
            <person name="Bulat T."/>
            <person name="Smidak R."/>
            <person name="Sarate P."/>
            <person name="Gangsoo J."/>
            <person name="Sialana F."/>
            <person name="Bilban M."/>
            <person name="Lubec G."/>
        </authorList>
    </citation>
    <scope>NUCLEOTIDE SEQUENCE</scope>
    <source>
        <tissue evidence="2">Skin</tissue>
    </source>
</reference>
<evidence type="ECO:0000256" key="1">
    <source>
        <dbReference type="SAM" id="MobiDB-lite"/>
    </source>
</evidence>
<feature type="region of interest" description="Disordered" evidence="1">
    <location>
        <begin position="51"/>
        <end position="81"/>
    </location>
</feature>
<feature type="non-terminal residue" evidence="2">
    <location>
        <position position="81"/>
    </location>
</feature>
<accession>A0A0B7BB20</accession>
<gene>
    <name evidence="2" type="primary">ORF174692</name>
</gene>
<dbReference type="AlphaFoldDB" id="A0A0B7BB20"/>